<keyword evidence="2" id="KW-0547">Nucleotide-binding</keyword>
<keyword evidence="4" id="KW-0067">ATP-binding</keyword>
<dbReference type="EMBL" id="CAJVPY010006348">
    <property type="protein sequence ID" value="CAG8661027.1"/>
    <property type="molecule type" value="Genomic_DNA"/>
</dbReference>
<dbReference type="GO" id="GO:0004674">
    <property type="term" value="F:protein serine/threonine kinase activity"/>
    <property type="evidence" value="ECO:0007669"/>
    <property type="project" value="TreeGrafter"/>
</dbReference>
<dbReference type="OrthoDB" id="10261027at2759"/>
<dbReference type="GO" id="GO:0005524">
    <property type="term" value="F:ATP binding"/>
    <property type="evidence" value="ECO:0007669"/>
    <property type="project" value="UniProtKB-KW"/>
</dbReference>
<dbReference type="Gene3D" id="3.30.200.20">
    <property type="entry name" value="Phosphorylase Kinase, domain 1"/>
    <property type="match status" value="1"/>
</dbReference>
<dbReference type="InterPro" id="IPR001245">
    <property type="entry name" value="Ser-Thr/Tyr_kinase_cat_dom"/>
</dbReference>
<sequence length="273" mass="31900">QESQKMSKKNNKLSQRQFLNKLEIPYDEFSRIRWLKRSEFGIYKDANWKESHNKVALLLPKEINHFSKLKEVKHDNIVKFHGTTHGMQSLYKLTLEDKLNIAKDIANGLKYLHDEGKIHHGDLHPKSIFIDNKRALITHPTIFTVINRSSSAGIMRDKIPYQDPQLSKNMRQPPSKKSDIYSLGVILWRIFSNYEPFSNYEKNLISLIREIEKDMREKPTGDAPENYVSIYEKCWSSNLSMRPPIKKVLNELNKINCKIKGRVDGNSDHVVII</sequence>
<keyword evidence="3" id="KW-0418">Kinase</keyword>
<keyword evidence="7" id="KW-1185">Reference proteome</keyword>
<name>A0A9N9H8C2_9GLOM</name>
<keyword evidence="1" id="KW-0808">Transferase</keyword>
<protein>
    <submittedName>
        <fullName evidence="6">17508_t:CDS:1</fullName>
    </submittedName>
</protein>
<gene>
    <name evidence="6" type="ORF">DERYTH_LOCUS10713</name>
</gene>
<dbReference type="InterPro" id="IPR000719">
    <property type="entry name" value="Prot_kinase_dom"/>
</dbReference>
<organism evidence="6 7">
    <name type="scientific">Dentiscutata erythropus</name>
    <dbReference type="NCBI Taxonomy" id="1348616"/>
    <lineage>
        <taxon>Eukaryota</taxon>
        <taxon>Fungi</taxon>
        <taxon>Fungi incertae sedis</taxon>
        <taxon>Mucoromycota</taxon>
        <taxon>Glomeromycotina</taxon>
        <taxon>Glomeromycetes</taxon>
        <taxon>Diversisporales</taxon>
        <taxon>Gigasporaceae</taxon>
        <taxon>Dentiscutata</taxon>
    </lineage>
</organism>
<accession>A0A9N9H8C2</accession>
<feature type="non-terminal residue" evidence="6">
    <location>
        <position position="273"/>
    </location>
</feature>
<reference evidence="6" key="1">
    <citation type="submission" date="2021-06" db="EMBL/GenBank/DDBJ databases">
        <authorList>
            <person name="Kallberg Y."/>
            <person name="Tangrot J."/>
            <person name="Rosling A."/>
        </authorList>
    </citation>
    <scope>NUCLEOTIDE SEQUENCE</scope>
    <source>
        <strain evidence="6">MA453B</strain>
    </source>
</reference>
<dbReference type="PROSITE" id="PS50011">
    <property type="entry name" value="PROTEIN_KINASE_DOM"/>
    <property type="match status" value="1"/>
</dbReference>
<dbReference type="InterPro" id="IPR051681">
    <property type="entry name" value="Ser/Thr_Kinases-Pseudokinases"/>
</dbReference>
<evidence type="ECO:0000256" key="1">
    <source>
        <dbReference type="ARBA" id="ARBA00022679"/>
    </source>
</evidence>
<evidence type="ECO:0000313" key="6">
    <source>
        <dbReference type="EMBL" id="CAG8661027.1"/>
    </source>
</evidence>
<dbReference type="PANTHER" id="PTHR44329">
    <property type="entry name" value="SERINE/THREONINE-PROTEIN KINASE TNNI3K-RELATED"/>
    <property type="match status" value="1"/>
</dbReference>
<dbReference type="Gene3D" id="1.10.510.10">
    <property type="entry name" value="Transferase(Phosphotransferase) domain 1"/>
    <property type="match status" value="1"/>
</dbReference>
<evidence type="ECO:0000256" key="4">
    <source>
        <dbReference type="ARBA" id="ARBA00022840"/>
    </source>
</evidence>
<feature type="domain" description="Protein kinase" evidence="5">
    <location>
        <begin position="1"/>
        <end position="272"/>
    </location>
</feature>
<dbReference type="SUPFAM" id="SSF56112">
    <property type="entry name" value="Protein kinase-like (PK-like)"/>
    <property type="match status" value="1"/>
</dbReference>
<dbReference type="AlphaFoldDB" id="A0A9N9H8C2"/>
<comment type="caution">
    <text evidence="6">The sequence shown here is derived from an EMBL/GenBank/DDBJ whole genome shotgun (WGS) entry which is preliminary data.</text>
</comment>
<dbReference type="PANTHER" id="PTHR44329:SF288">
    <property type="entry name" value="MITOGEN-ACTIVATED PROTEIN KINASE KINASE KINASE 20"/>
    <property type="match status" value="1"/>
</dbReference>
<dbReference type="Proteomes" id="UP000789405">
    <property type="component" value="Unassembled WGS sequence"/>
</dbReference>
<evidence type="ECO:0000259" key="5">
    <source>
        <dbReference type="PROSITE" id="PS50011"/>
    </source>
</evidence>
<evidence type="ECO:0000313" key="7">
    <source>
        <dbReference type="Proteomes" id="UP000789405"/>
    </source>
</evidence>
<proteinExistence type="predicted"/>
<evidence type="ECO:0000256" key="2">
    <source>
        <dbReference type="ARBA" id="ARBA00022741"/>
    </source>
</evidence>
<dbReference type="Pfam" id="PF07714">
    <property type="entry name" value="PK_Tyr_Ser-Thr"/>
    <property type="match status" value="1"/>
</dbReference>
<evidence type="ECO:0000256" key="3">
    <source>
        <dbReference type="ARBA" id="ARBA00022777"/>
    </source>
</evidence>
<dbReference type="InterPro" id="IPR011009">
    <property type="entry name" value="Kinase-like_dom_sf"/>
</dbReference>